<dbReference type="FunFam" id="3.20.20.450:FF:000001">
    <property type="entry name" value="Cyclic di-GMP phosphodiesterase yahA"/>
    <property type="match status" value="1"/>
</dbReference>
<dbReference type="CDD" id="cd00130">
    <property type="entry name" value="PAS"/>
    <property type="match status" value="1"/>
</dbReference>
<dbReference type="NCBIfam" id="TIGR00254">
    <property type="entry name" value="GGDEF"/>
    <property type="match status" value="1"/>
</dbReference>
<dbReference type="Pfam" id="PF00990">
    <property type="entry name" value="GGDEF"/>
    <property type="match status" value="1"/>
</dbReference>
<sequence>MTGPTERHPSPELRLMTEFSAPKRSTILLHQIKASYRESLPLFAASIGCAIIVTLLLWNEYVPHTLLVGWLVSTTLFSLVQIGCIIKFRSVSEQRFSIKFWHSLLLVGSFINGAHWGFSALTMLPDTIGITQLIGLMSVASLLVFSTTVFTTNIKAFLCFVVPPFFSLITHTLITFYNYGYPFLFVVIMFAGFVIFSAYRHYKNRERTLIKELENESLIQYLDNDRRVAEELNEQLTNEVLSRENAEQQLLSAQKTLEQNVEQRTRDLTLTNERLNQQVALRKSISDALVKSQTRLSQAIEASQLGLWDWDLVSGTVYQSAFHQAFKQRELTSTDFINNLQQAIHPHDYPGAKQALSDYLKNKSEAYYVQYRIKDGEGWLWIEDSGKAVKFDGSGVPIRMLGTRRNINAEKKRDEQVRLAKSVFDHTSEGIFVLDSDFCFISVNPAFCDITGYAKTDIEGNCFIELSHTPKKYEVFEQAKEQINNSGQWQAEIFEKRKDGNYFPAWIQLNSIINSNGQIECYAGLLSDISARKEADEKLNYLLNYDDLTSLANRSLFKDRLHNAVNKSRKDDLKYNLIMVDIDRFKQINDSLGHETGDLLLKEVSKRITGAAKSPDTIARLSSDEFAILTQYNAEDAVSSQAEQILTAISAPYFIAENELLISCSIGISLLPADALELQPLLQQAAMATQQAKYLGGNNIQLYHQGLENQSKDYMEIEGELRKAMQNNELEVFYQPKVNVHSQCIESAEALVRWQHPKKGVISPAEFIHIAEDSGLIAEIGEFVLLESCLQAKQWADNGTAEITVSVNVSAHQLRHENLAQAVGNVLKTTKLPENQLELELTESSLMENLSAATALLKRLSDLGVSISLDDFGTGYSSLSHLKRFPVDGLKIDRSFIKDITSKPEDEAIVNAIIVLGHSLNLKVIAEGVESKEQLALLDQLGCDEIQGYFIAKPLSSQDMTTMLLQQKSG</sequence>
<dbReference type="PANTHER" id="PTHR44757:SF2">
    <property type="entry name" value="BIOFILM ARCHITECTURE MAINTENANCE PROTEIN MBAA"/>
    <property type="match status" value="1"/>
</dbReference>
<dbReference type="Pfam" id="PF13426">
    <property type="entry name" value="PAS_9"/>
    <property type="match status" value="1"/>
</dbReference>
<accession>A0A9E8HKG6</accession>
<dbReference type="InterPro" id="IPR000014">
    <property type="entry name" value="PAS"/>
</dbReference>
<dbReference type="InterPro" id="IPR000700">
    <property type="entry name" value="PAS-assoc_C"/>
</dbReference>
<dbReference type="InterPro" id="IPR043128">
    <property type="entry name" value="Rev_trsase/Diguanyl_cyclase"/>
</dbReference>
<feature type="coiled-coil region" evidence="3">
    <location>
        <begin position="219"/>
        <end position="278"/>
    </location>
</feature>
<dbReference type="CDD" id="cd01948">
    <property type="entry name" value="EAL"/>
    <property type="match status" value="1"/>
</dbReference>
<dbReference type="NCBIfam" id="TIGR00229">
    <property type="entry name" value="sensory_box"/>
    <property type="match status" value="1"/>
</dbReference>
<dbReference type="InterPro" id="IPR000160">
    <property type="entry name" value="GGDEF_dom"/>
</dbReference>
<dbReference type="Pfam" id="PF00563">
    <property type="entry name" value="EAL"/>
    <property type="match status" value="1"/>
</dbReference>
<gene>
    <name evidence="9" type="ORF">NNL22_15685</name>
</gene>
<dbReference type="InterPro" id="IPR029787">
    <property type="entry name" value="Nucleotide_cyclase"/>
</dbReference>
<keyword evidence="4" id="KW-0472">Membrane</keyword>
<dbReference type="EC" id="3.1.4.52" evidence="1"/>
<keyword evidence="10" id="KW-1185">Reference proteome</keyword>
<feature type="transmembrane region" description="Helical" evidence="4">
    <location>
        <begin position="130"/>
        <end position="150"/>
    </location>
</feature>
<keyword evidence="3" id="KW-0175">Coiled coil</keyword>
<dbReference type="PROSITE" id="PS50112">
    <property type="entry name" value="PAS"/>
    <property type="match status" value="1"/>
</dbReference>
<evidence type="ECO:0000256" key="4">
    <source>
        <dbReference type="SAM" id="Phobius"/>
    </source>
</evidence>
<dbReference type="Gene3D" id="3.30.70.270">
    <property type="match status" value="1"/>
</dbReference>
<dbReference type="InterPro" id="IPR001610">
    <property type="entry name" value="PAC"/>
</dbReference>
<dbReference type="PROSITE" id="PS50883">
    <property type="entry name" value="EAL"/>
    <property type="match status" value="1"/>
</dbReference>
<organism evidence="9 10">
    <name type="scientific">Alkalimarinus sediminis</name>
    <dbReference type="NCBI Taxonomy" id="1632866"/>
    <lineage>
        <taxon>Bacteria</taxon>
        <taxon>Pseudomonadati</taxon>
        <taxon>Pseudomonadota</taxon>
        <taxon>Gammaproteobacteria</taxon>
        <taxon>Alteromonadales</taxon>
        <taxon>Alteromonadaceae</taxon>
        <taxon>Alkalimarinus</taxon>
    </lineage>
</organism>
<evidence type="ECO:0000259" key="8">
    <source>
        <dbReference type="PROSITE" id="PS50887"/>
    </source>
</evidence>
<evidence type="ECO:0000259" key="7">
    <source>
        <dbReference type="PROSITE" id="PS50883"/>
    </source>
</evidence>
<dbReference type="Gene3D" id="3.30.450.20">
    <property type="entry name" value="PAS domain"/>
    <property type="match status" value="2"/>
</dbReference>
<keyword evidence="4" id="KW-0812">Transmembrane</keyword>
<dbReference type="RefSeq" id="WP_251812610.1">
    <property type="nucleotide sequence ID" value="NZ_CP101527.1"/>
</dbReference>
<feature type="domain" description="GGDEF" evidence="8">
    <location>
        <begin position="573"/>
        <end position="705"/>
    </location>
</feature>
<dbReference type="AlphaFoldDB" id="A0A9E8HKG6"/>
<dbReference type="SUPFAM" id="SSF55073">
    <property type="entry name" value="Nucleotide cyclase"/>
    <property type="match status" value="1"/>
</dbReference>
<dbReference type="KEGG" id="asem:NNL22_15685"/>
<evidence type="ECO:0000259" key="6">
    <source>
        <dbReference type="PROSITE" id="PS50113"/>
    </source>
</evidence>
<dbReference type="InterPro" id="IPR013655">
    <property type="entry name" value="PAS_fold_3"/>
</dbReference>
<feature type="domain" description="PAC" evidence="6">
    <location>
        <begin position="489"/>
        <end position="541"/>
    </location>
</feature>
<dbReference type="SMART" id="SM00091">
    <property type="entry name" value="PAS"/>
    <property type="match status" value="2"/>
</dbReference>
<feature type="transmembrane region" description="Helical" evidence="4">
    <location>
        <begin position="100"/>
        <end position="118"/>
    </location>
</feature>
<keyword evidence="2" id="KW-0973">c-di-GMP</keyword>
<dbReference type="Gene3D" id="3.20.20.450">
    <property type="entry name" value="EAL domain"/>
    <property type="match status" value="1"/>
</dbReference>
<dbReference type="CDD" id="cd01949">
    <property type="entry name" value="GGDEF"/>
    <property type="match status" value="1"/>
</dbReference>
<feature type="transmembrane region" description="Helical" evidence="4">
    <location>
        <begin position="40"/>
        <end position="58"/>
    </location>
</feature>
<protein>
    <recommendedName>
        <fullName evidence="1">cyclic-guanylate-specific phosphodiesterase</fullName>
        <ecNumber evidence="1">3.1.4.52</ecNumber>
    </recommendedName>
</protein>
<dbReference type="InterPro" id="IPR001633">
    <property type="entry name" value="EAL_dom"/>
</dbReference>
<evidence type="ECO:0000256" key="3">
    <source>
        <dbReference type="SAM" id="Coils"/>
    </source>
</evidence>
<dbReference type="PROSITE" id="PS50887">
    <property type="entry name" value="GGDEF"/>
    <property type="match status" value="1"/>
</dbReference>
<feature type="transmembrane region" description="Helical" evidence="4">
    <location>
        <begin position="64"/>
        <end position="88"/>
    </location>
</feature>
<dbReference type="Pfam" id="PF08447">
    <property type="entry name" value="PAS_3"/>
    <property type="match status" value="1"/>
</dbReference>
<name>A0A9E8HKG6_9ALTE</name>
<dbReference type="InterPro" id="IPR035965">
    <property type="entry name" value="PAS-like_dom_sf"/>
</dbReference>
<dbReference type="EMBL" id="CP101527">
    <property type="protein sequence ID" value="UZW74446.1"/>
    <property type="molecule type" value="Genomic_DNA"/>
</dbReference>
<dbReference type="SUPFAM" id="SSF141868">
    <property type="entry name" value="EAL domain-like"/>
    <property type="match status" value="1"/>
</dbReference>
<evidence type="ECO:0000259" key="5">
    <source>
        <dbReference type="PROSITE" id="PS50112"/>
    </source>
</evidence>
<dbReference type="SMART" id="SM00052">
    <property type="entry name" value="EAL"/>
    <property type="match status" value="1"/>
</dbReference>
<evidence type="ECO:0000256" key="1">
    <source>
        <dbReference type="ARBA" id="ARBA00012282"/>
    </source>
</evidence>
<proteinExistence type="predicted"/>
<dbReference type="PANTHER" id="PTHR44757">
    <property type="entry name" value="DIGUANYLATE CYCLASE DGCP"/>
    <property type="match status" value="1"/>
</dbReference>
<evidence type="ECO:0000313" key="10">
    <source>
        <dbReference type="Proteomes" id="UP001164472"/>
    </source>
</evidence>
<dbReference type="SUPFAM" id="SSF55785">
    <property type="entry name" value="PYP-like sensor domain (PAS domain)"/>
    <property type="match status" value="2"/>
</dbReference>
<dbReference type="SMART" id="SM00086">
    <property type="entry name" value="PAC"/>
    <property type="match status" value="2"/>
</dbReference>
<dbReference type="Proteomes" id="UP001164472">
    <property type="component" value="Chromosome"/>
</dbReference>
<dbReference type="PROSITE" id="PS50113">
    <property type="entry name" value="PAC"/>
    <property type="match status" value="1"/>
</dbReference>
<feature type="transmembrane region" description="Helical" evidence="4">
    <location>
        <begin position="183"/>
        <end position="202"/>
    </location>
</feature>
<dbReference type="SMART" id="SM00267">
    <property type="entry name" value="GGDEF"/>
    <property type="match status" value="1"/>
</dbReference>
<dbReference type="InterPro" id="IPR035919">
    <property type="entry name" value="EAL_sf"/>
</dbReference>
<evidence type="ECO:0000256" key="2">
    <source>
        <dbReference type="ARBA" id="ARBA00022636"/>
    </source>
</evidence>
<dbReference type="GO" id="GO:0071111">
    <property type="term" value="F:cyclic-guanylate-specific phosphodiesterase activity"/>
    <property type="evidence" value="ECO:0007669"/>
    <property type="project" value="UniProtKB-EC"/>
</dbReference>
<feature type="domain" description="EAL" evidence="7">
    <location>
        <begin position="714"/>
        <end position="968"/>
    </location>
</feature>
<evidence type="ECO:0000313" key="9">
    <source>
        <dbReference type="EMBL" id="UZW74446.1"/>
    </source>
</evidence>
<reference evidence="9" key="1">
    <citation type="submission" date="2022-07" db="EMBL/GenBank/DDBJ databases">
        <title>Alkalimarinus sp. nov., isolated from gut of a Alitta virens.</title>
        <authorList>
            <person name="Yang A.I."/>
            <person name="Shin N.-R."/>
        </authorList>
    </citation>
    <scope>NUCLEOTIDE SEQUENCE</scope>
    <source>
        <strain evidence="9">FA028</strain>
    </source>
</reference>
<dbReference type="InterPro" id="IPR052155">
    <property type="entry name" value="Biofilm_reg_signaling"/>
</dbReference>
<feature type="domain" description="PAS" evidence="5">
    <location>
        <begin position="416"/>
        <end position="486"/>
    </location>
</feature>
<keyword evidence="4" id="KW-1133">Transmembrane helix</keyword>